<dbReference type="EMBL" id="KB445571">
    <property type="protein sequence ID" value="EMD94978.1"/>
    <property type="molecule type" value="Genomic_DNA"/>
</dbReference>
<evidence type="ECO:0000313" key="2">
    <source>
        <dbReference type="Proteomes" id="UP000016936"/>
    </source>
</evidence>
<feature type="non-terminal residue" evidence="1">
    <location>
        <position position="1"/>
    </location>
</feature>
<evidence type="ECO:0000313" key="1">
    <source>
        <dbReference type="EMBL" id="EMD94978.1"/>
    </source>
</evidence>
<dbReference type="Proteomes" id="UP000016936">
    <property type="component" value="Unassembled WGS sequence"/>
</dbReference>
<name>M2V4P4_COCH5</name>
<sequence length="55" mass="5860">VSASGEYSHPIIISPAYGGKCVVTVKISRKPISTKTLLLTKGPSNPTSLCRTSKW</sequence>
<keyword evidence="2" id="KW-1185">Reference proteome</keyword>
<accession>M2V4P4</accession>
<gene>
    <name evidence="1" type="ORF">COCHEDRAFT_1092387</name>
</gene>
<dbReference type="HOGENOM" id="CLU_3037855_0_0_1"/>
<reference evidence="2" key="2">
    <citation type="journal article" date="2013" name="PLoS Genet.">
        <title>Comparative genome structure, secondary metabolite, and effector coding capacity across Cochliobolus pathogens.</title>
        <authorList>
            <person name="Condon B.J."/>
            <person name="Leng Y."/>
            <person name="Wu D."/>
            <person name="Bushley K.E."/>
            <person name="Ohm R.A."/>
            <person name="Otillar R."/>
            <person name="Martin J."/>
            <person name="Schackwitz W."/>
            <person name="Grimwood J."/>
            <person name="MohdZainudin N."/>
            <person name="Xue C."/>
            <person name="Wang R."/>
            <person name="Manning V.A."/>
            <person name="Dhillon B."/>
            <person name="Tu Z.J."/>
            <person name="Steffenson B.J."/>
            <person name="Salamov A."/>
            <person name="Sun H."/>
            <person name="Lowry S."/>
            <person name="LaButti K."/>
            <person name="Han J."/>
            <person name="Copeland A."/>
            <person name="Lindquist E."/>
            <person name="Barry K."/>
            <person name="Schmutz J."/>
            <person name="Baker S.E."/>
            <person name="Ciuffetti L.M."/>
            <person name="Grigoriev I.V."/>
            <person name="Zhong S."/>
            <person name="Turgeon B.G."/>
        </authorList>
    </citation>
    <scope>NUCLEOTIDE SEQUENCE [LARGE SCALE GENOMIC DNA]</scope>
    <source>
        <strain evidence="2">C5 / ATCC 48332 / race O</strain>
    </source>
</reference>
<reference evidence="1 2" key="1">
    <citation type="journal article" date="2012" name="PLoS Pathog.">
        <title>Diverse lifestyles and strategies of plant pathogenesis encoded in the genomes of eighteen Dothideomycetes fungi.</title>
        <authorList>
            <person name="Ohm R.A."/>
            <person name="Feau N."/>
            <person name="Henrissat B."/>
            <person name="Schoch C.L."/>
            <person name="Horwitz B.A."/>
            <person name="Barry K.W."/>
            <person name="Condon B.J."/>
            <person name="Copeland A.C."/>
            <person name="Dhillon B."/>
            <person name="Glaser F."/>
            <person name="Hesse C.N."/>
            <person name="Kosti I."/>
            <person name="LaButti K."/>
            <person name="Lindquist E.A."/>
            <person name="Lucas S."/>
            <person name="Salamov A.A."/>
            <person name="Bradshaw R.E."/>
            <person name="Ciuffetti L."/>
            <person name="Hamelin R.C."/>
            <person name="Kema G.H.J."/>
            <person name="Lawrence C."/>
            <person name="Scott J.A."/>
            <person name="Spatafora J.W."/>
            <person name="Turgeon B.G."/>
            <person name="de Wit P.J.G.M."/>
            <person name="Zhong S."/>
            <person name="Goodwin S.B."/>
            <person name="Grigoriev I.V."/>
        </authorList>
    </citation>
    <scope>NUCLEOTIDE SEQUENCE [LARGE SCALE GENOMIC DNA]</scope>
    <source>
        <strain evidence="2">C5 / ATCC 48332 / race O</strain>
    </source>
</reference>
<proteinExistence type="predicted"/>
<protein>
    <submittedName>
        <fullName evidence="1">Uncharacterized protein</fullName>
    </submittedName>
</protein>
<dbReference type="AlphaFoldDB" id="M2V4P4"/>
<organism evidence="1 2">
    <name type="scientific">Cochliobolus heterostrophus (strain C5 / ATCC 48332 / race O)</name>
    <name type="common">Southern corn leaf blight fungus</name>
    <name type="synonym">Bipolaris maydis</name>
    <dbReference type="NCBI Taxonomy" id="701091"/>
    <lineage>
        <taxon>Eukaryota</taxon>
        <taxon>Fungi</taxon>
        <taxon>Dikarya</taxon>
        <taxon>Ascomycota</taxon>
        <taxon>Pezizomycotina</taxon>
        <taxon>Dothideomycetes</taxon>
        <taxon>Pleosporomycetidae</taxon>
        <taxon>Pleosporales</taxon>
        <taxon>Pleosporineae</taxon>
        <taxon>Pleosporaceae</taxon>
        <taxon>Bipolaris</taxon>
    </lineage>
</organism>